<dbReference type="STRING" id="37001.A0A1A9WAE7"/>
<keyword evidence="1" id="KW-0812">Transmembrane</keyword>
<dbReference type="VEuPathDB" id="VectorBase:GBRI012176"/>
<dbReference type="Proteomes" id="UP000091820">
    <property type="component" value="Unassembled WGS sequence"/>
</dbReference>
<reference evidence="2" key="2">
    <citation type="submission" date="2020-05" db="UniProtKB">
        <authorList>
            <consortium name="EnsemblMetazoa"/>
        </authorList>
    </citation>
    <scope>IDENTIFICATION</scope>
    <source>
        <strain evidence="2">IAEA</strain>
    </source>
</reference>
<organism evidence="2 3">
    <name type="scientific">Glossina brevipalpis</name>
    <dbReference type="NCBI Taxonomy" id="37001"/>
    <lineage>
        <taxon>Eukaryota</taxon>
        <taxon>Metazoa</taxon>
        <taxon>Ecdysozoa</taxon>
        <taxon>Arthropoda</taxon>
        <taxon>Hexapoda</taxon>
        <taxon>Insecta</taxon>
        <taxon>Pterygota</taxon>
        <taxon>Neoptera</taxon>
        <taxon>Endopterygota</taxon>
        <taxon>Diptera</taxon>
        <taxon>Brachycera</taxon>
        <taxon>Muscomorpha</taxon>
        <taxon>Hippoboscoidea</taxon>
        <taxon>Glossinidae</taxon>
        <taxon>Glossina</taxon>
    </lineage>
</organism>
<dbReference type="EnsemblMetazoa" id="GBRI012176-RA">
    <property type="protein sequence ID" value="GBRI012176-PA"/>
    <property type="gene ID" value="GBRI012176"/>
</dbReference>
<keyword evidence="1" id="KW-0472">Membrane</keyword>
<protein>
    <submittedName>
        <fullName evidence="2">Uncharacterized protein</fullName>
    </submittedName>
</protein>
<sequence>MRHKRLDETFTKQLEEMESMYGGALIVTMPSDTLHRDHFTGSTRSSLSSYSEDTLYINRRMPHRCHCFGLGNIFLIVLIVFINEKPTNKLTTENNVSVSVGITNAPVIPKPTAGTSTLSRSAHAELVYHPDERINDAVDGHAMMGRQLG</sequence>
<accession>A0A1A9WAE7</accession>
<evidence type="ECO:0000256" key="1">
    <source>
        <dbReference type="SAM" id="Phobius"/>
    </source>
</evidence>
<name>A0A1A9WAE7_9MUSC</name>
<keyword evidence="3" id="KW-1185">Reference proteome</keyword>
<evidence type="ECO:0000313" key="2">
    <source>
        <dbReference type="EnsemblMetazoa" id="GBRI012176-PA"/>
    </source>
</evidence>
<feature type="transmembrane region" description="Helical" evidence="1">
    <location>
        <begin position="65"/>
        <end position="82"/>
    </location>
</feature>
<keyword evidence="1" id="KW-1133">Transmembrane helix</keyword>
<proteinExistence type="predicted"/>
<reference evidence="3" key="1">
    <citation type="submission" date="2014-03" db="EMBL/GenBank/DDBJ databases">
        <authorList>
            <person name="Aksoy S."/>
            <person name="Warren W."/>
            <person name="Wilson R.K."/>
        </authorList>
    </citation>
    <scope>NUCLEOTIDE SEQUENCE [LARGE SCALE GENOMIC DNA]</scope>
    <source>
        <strain evidence="3">IAEA</strain>
    </source>
</reference>
<dbReference type="AlphaFoldDB" id="A0A1A9WAE7"/>
<evidence type="ECO:0000313" key="3">
    <source>
        <dbReference type="Proteomes" id="UP000091820"/>
    </source>
</evidence>